<dbReference type="Proteomes" id="UP000321353">
    <property type="component" value="Chromosome"/>
</dbReference>
<protein>
    <submittedName>
        <fullName evidence="1">Uncharacterized protein</fullName>
    </submittedName>
</protein>
<dbReference type="EMBL" id="CP036264">
    <property type="protein sequence ID" value="QEF97479.1"/>
    <property type="molecule type" value="Genomic_DNA"/>
</dbReference>
<proteinExistence type="predicted"/>
<dbReference type="AlphaFoldDB" id="A0A5B9MAC9"/>
<reference evidence="1 2" key="1">
    <citation type="submission" date="2019-02" db="EMBL/GenBank/DDBJ databases">
        <title>Planctomycetal bacteria perform biofilm scaping via a novel small molecule.</title>
        <authorList>
            <person name="Jeske O."/>
            <person name="Boedeker C."/>
            <person name="Wiegand S."/>
            <person name="Breitling P."/>
            <person name="Kallscheuer N."/>
            <person name="Jogler M."/>
            <person name="Rohde M."/>
            <person name="Petersen J."/>
            <person name="Medema M.H."/>
            <person name="Surup F."/>
            <person name="Jogler C."/>
        </authorList>
    </citation>
    <scope>NUCLEOTIDE SEQUENCE [LARGE SCALE GENOMIC DNA]</scope>
    <source>
        <strain evidence="1 2">Mal15</strain>
    </source>
</reference>
<organism evidence="1 2">
    <name type="scientific">Stieleria maiorica</name>
    <dbReference type="NCBI Taxonomy" id="2795974"/>
    <lineage>
        <taxon>Bacteria</taxon>
        <taxon>Pseudomonadati</taxon>
        <taxon>Planctomycetota</taxon>
        <taxon>Planctomycetia</taxon>
        <taxon>Pirellulales</taxon>
        <taxon>Pirellulaceae</taxon>
        <taxon>Stieleria</taxon>
    </lineage>
</organism>
<dbReference type="RefSeq" id="WP_147867151.1">
    <property type="nucleotide sequence ID" value="NZ_CP036264.1"/>
</dbReference>
<evidence type="ECO:0000313" key="2">
    <source>
        <dbReference type="Proteomes" id="UP000321353"/>
    </source>
</evidence>
<dbReference type="KEGG" id="smam:Mal15_15190"/>
<sequence>MAKHEVEFDVPKRPLGRADIEFTVKADGSVLGTLTVSNGSLVWFPKGTTNGCKMGWKRFDALMQEHAVKQERR</sequence>
<keyword evidence="2" id="KW-1185">Reference proteome</keyword>
<accession>A0A5B9MAC9</accession>
<name>A0A5B9MAC9_9BACT</name>
<evidence type="ECO:0000313" key="1">
    <source>
        <dbReference type="EMBL" id="QEF97479.1"/>
    </source>
</evidence>
<gene>
    <name evidence="1" type="ORF">Mal15_15190</name>
</gene>